<keyword evidence="3" id="KW-1185">Reference proteome</keyword>
<dbReference type="Proteomes" id="UP000197535">
    <property type="component" value="Unassembled WGS sequence"/>
</dbReference>
<dbReference type="OrthoDB" id="8911471at2"/>
<name>A0A254TMB9_9BURK</name>
<protein>
    <recommendedName>
        <fullName evidence="4">Cobalt ABC transporter substrate-binding protein</fullName>
    </recommendedName>
</protein>
<evidence type="ECO:0000313" key="2">
    <source>
        <dbReference type="EMBL" id="OWW21763.1"/>
    </source>
</evidence>
<proteinExistence type="predicted"/>
<keyword evidence="1" id="KW-0732">Signal</keyword>
<accession>A0A254TMB9</accession>
<dbReference type="InterPro" id="IPR019613">
    <property type="entry name" value="DUF4198"/>
</dbReference>
<dbReference type="PROSITE" id="PS51257">
    <property type="entry name" value="PROKAR_LIPOPROTEIN"/>
    <property type="match status" value="1"/>
</dbReference>
<gene>
    <name evidence="2" type="ORF">AYR66_21985</name>
</gene>
<reference evidence="2 3" key="1">
    <citation type="submission" date="2016-02" db="EMBL/GenBank/DDBJ databases">
        <authorList>
            <person name="Wen L."/>
            <person name="He K."/>
            <person name="Yang H."/>
        </authorList>
    </citation>
    <scope>NUCLEOTIDE SEQUENCE [LARGE SCALE GENOMIC DNA]</scope>
    <source>
        <strain evidence="2 3">TSA40</strain>
    </source>
</reference>
<dbReference type="EMBL" id="LSTO01000001">
    <property type="protein sequence ID" value="OWW21763.1"/>
    <property type="molecule type" value="Genomic_DNA"/>
</dbReference>
<feature type="signal peptide" evidence="1">
    <location>
        <begin position="1"/>
        <end position="25"/>
    </location>
</feature>
<organism evidence="2 3">
    <name type="scientific">Noviherbaspirillum denitrificans</name>
    <dbReference type="NCBI Taxonomy" id="1968433"/>
    <lineage>
        <taxon>Bacteria</taxon>
        <taxon>Pseudomonadati</taxon>
        <taxon>Pseudomonadota</taxon>
        <taxon>Betaproteobacteria</taxon>
        <taxon>Burkholderiales</taxon>
        <taxon>Oxalobacteraceae</taxon>
        <taxon>Noviherbaspirillum</taxon>
    </lineage>
</organism>
<sequence length="235" mass="25266">MTEYKSMSKLAIAIASLLACGAAQAHYLWIEGADGSAKLYFGEAEALLKEKSPGKLDNIKGPKAFTVDAGGTRSLASITRTTEHFAIGGSGAAVIVSEESLDVRDLGKNGLGIAKQNYYARSGPVRGTALPLDVQAQGPNTYAVLYRGQPLKDAKLEVIAPNTWMQEHTTDAQGVVRINTPWRGQYVLHVLHVDKTPGEFGGKKYDNLRNHFTYTFIKTEGADPGPAVPPAHPME</sequence>
<dbReference type="AlphaFoldDB" id="A0A254TMB9"/>
<dbReference type="Pfam" id="PF10670">
    <property type="entry name" value="DUF4198"/>
    <property type="match status" value="1"/>
</dbReference>
<evidence type="ECO:0008006" key="4">
    <source>
        <dbReference type="Google" id="ProtNLM"/>
    </source>
</evidence>
<evidence type="ECO:0000313" key="3">
    <source>
        <dbReference type="Proteomes" id="UP000197535"/>
    </source>
</evidence>
<feature type="chain" id="PRO_5012874722" description="Cobalt ABC transporter substrate-binding protein" evidence="1">
    <location>
        <begin position="26"/>
        <end position="235"/>
    </location>
</feature>
<dbReference type="SUPFAM" id="SSF49478">
    <property type="entry name" value="Cna protein B-type domain"/>
    <property type="match status" value="1"/>
</dbReference>
<evidence type="ECO:0000256" key="1">
    <source>
        <dbReference type="SAM" id="SignalP"/>
    </source>
</evidence>
<comment type="caution">
    <text evidence="2">The sequence shown here is derived from an EMBL/GenBank/DDBJ whole genome shotgun (WGS) entry which is preliminary data.</text>
</comment>